<evidence type="ECO:0000313" key="2">
    <source>
        <dbReference type="Proteomes" id="UP000002316"/>
    </source>
</evidence>
<organism evidence="1 2">
    <name type="scientific">Trypanosoma brucei gambiense (strain MHOM/CI/86/DAL972)</name>
    <dbReference type="NCBI Taxonomy" id="679716"/>
    <lineage>
        <taxon>Eukaryota</taxon>
        <taxon>Discoba</taxon>
        <taxon>Euglenozoa</taxon>
        <taxon>Kinetoplastea</taxon>
        <taxon>Metakinetoplastina</taxon>
        <taxon>Trypanosomatida</taxon>
        <taxon>Trypanosomatidae</taxon>
        <taxon>Trypanosoma</taxon>
    </lineage>
</organism>
<protein>
    <submittedName>
        <fullName evidence="1">Uncharacterized protein</fullName>
    </submittedName>
</protein>
<sequence length="100" mass="11270">MKKKKKGKQIQYDNNVITNKISNGYFITASARWSTAAVMLIINIFVHAWSNKNTYTCTQTAIGTKNHTAPSHGRRQMEKTTTITTTTTTTTTTHQLNTYV</sequence>
<accession>C9ZU84</accession>
<name>C9ZU84_TRYB9</name>
<dbReference type="KEGG" id="tbg:TbgDal_VII8250"/>
<dbReference type="AlphaFoldDB" id="C9ZU84"/>
<evidence type="ECO:0000313" key="1">
    <source>
        <dbReference type="EMBL" id="CBH12970.1"/>
    </source>
</evidence>
<dbReference type="RefSeq" id="XP_011775249.1">
    <property type="nucleotide sequence ID" value="XM_011776947.1"/>
</dbReference>
<dbReference type="GeneID" id="23863157"/>
<reference evidence="2" key="1">
    <citation type="journal article" date="2010" name="PLoS Negl. Trop. Dis.">
        <title>The genome sequence of Trypanosoma brucei gambiense, causative agent of chronic human african trypanosomiasis.</title>
        <authorList>
            <person name="Jackson A.P."/>
            <person name="Sanders M."/>
            <person name="Berry A."/>
            <person name="McQuillan J."/>
            <person name="Aslett M.A."/>
            <person name="Quail M.A."/>
            <person name="Chukualim B."/>
            <person name="Capewell P."/>
            <person name="MacLeod A."/>
            <person name="Melville S.E."/>
            <person name="Gibson W."/>
            <person name="Barry J.D."/>
            <person name="Berriman M."/>
            <person name="Hertz-Fowler C."/>
        </authorList>
    </citation>
    <scope>NUCLEOTIDE SEQUENCE [LARGE SCALE GENOMIC DNA]</scope>
    <source>
        <strain evidence="2">MHOM/CI/86/DAL972</strain>
    </source>
</reference>
<gene>
    <name evidence="1" type="ORF">TbgDal_VII8250</name>
</gene>
<dbReference type="EMBL" id="FN554970">
    <property type="protein sequence ID" value="CBH12970.1"/>
    <property type="molecule type" value="Genomic_DNA"/>
</dbReference>
<proteinExistence type="predicted"/>
<dbReference type="Proteomes" id="UP000002316">
    <property type="component" value="Chromosome 7"/>
</dbReference>